<evidence type="ECO:0000313" key="2">
    <source>
        <dbReference type="EMBL" id="KAK9802605.1"/>
    </source>
</evidence>
<accession>A0AAW1NYY7</accession>
<comment type="caution">
    <text evidence="2">The sequence shown here is derived from an EMBL/GenBank/DDBJ whole genome shotgun (WGS) entry which is preliminary data.</text>
</comment>
<proteinExistence type="predicted"/>
<dbReference type="Proteomes" id="UP001465755">
    <property type="component" value="Unassembled WGS sequence"/>
</dbReference>
<evidence type="ECO:0000256" key="1">
    <source>
        <dbReference type="SAM" id="MobiDB-lite"/>
    </source>
</evidence>
<reference evidence="2 3" key="1">
    <citation type="journal article" date="2024" name="Nat. Commun.">
        <title>Phylogenomics reveals the evolutionary origins of lichenization in chlorophyte algae.</title>
        <authorList>
            <person name="Puginier C."/>
            <person name="Libourel C."/>
            <person name="Otte J."/>
            <person name="Skaloud P."/>
            <person name="Haon M."/>
            <person name="Grisel S."/>
            <person name="Petersen M."/>
            <person name="Berrin J.G."/>
            <person name="Delaux P.M."/>
            <person name="Dal Grande F."/>
            <person name="Keller J."/>
        </authorList>
    </citation>
    <scope>NUCLEOTIDE SEQUENCE [LARGE SCALE GENOMIC DNA]</scope>
    <source>
        <strain evidence="2 3">SAG 2036</strain>
    </source>
</reference>
<feature type="region of interest" description="Disordered" evidence="1">
    <location>
        <begin position="271"/>
        <end position="305"/>
    </location>
</feature>
<organism evidence="2 3">
    <name type="scientific">Symbiochloris irregularis</name>
    <dbReference type="NCBI Taxonomy" id="706552"/>
    <lineage>
        <taxon>Eukaryota</taxon>
        <taxon>Viridiplantae</taxon>
        <taxon>Chlorophyta</taxon>
        <taxon>core chlorophytes</taxon>
        <taxon>Trebouxiophyceae</taxon>
        <taxon>Trebouxiales</taxon>
        <taxon>Trebouxiaceae</taxon>
        <taxon>Symbiochloris</taxon>
    </lineage>
</organism>
<dbReference type="EMBL" id="JALJOQ010000070">
    <property type="protein sequence ID" value="KAK9802605.1"/>
    <property type="molecule type" value="Genomic_DNA"/>
</dbReference>
<name>A0AAW1NYY7_9CHLO</name>
<gene>
    <name evidence="2" type="ORF">WJX73_001111</name>
</gene>
<keyword evidence="3" id="KW-1185">Reference proteome</keyword>
<sequence length="305" mass="33741">MVLAESSHRTRQHDSLVFTLTETVKHSSSPQYVQDMYADIVASKLSGYPEPETLLERIKVAHTHAFRLAQLTSDFALDPLAWAQAHAEMKAFVAASRLTFNDLAQSDPQAFGKLILLVVENNSRLPEQTVLKAHQAKLESLQLSKAQHASIAEKGMAFFEQQRTYRAQLESLNVPFAEVFRSSGTSASGLGATDPHHLAQFSSLLDQAVGIKNAEMVALSSTLNQIFGSNLLGDEQFTRYISWTASEPILPAIYHLMMMLTNSWLLPSVQRSPSPRMARGAPGQPWGRQSADVSTQLRREHPMSA</sequence>
<dbReference type="AlphaFoldDB" id="A0AAW1NYY7"/>
<evidence type="ECO:0000313" key="3">
    <source>
        <dbReference type="Proteomes" id="UP001465755"/>
    </source>
</evidence>
<protein>
    <submittedName>
        <fullName evidence="2">Uncharacterized protein</fullName>
    </submittedName>
</protein>